<proteinExistence type="predicted"/>
<evidence type="ECO:0000313" key="2">
    <source>
        <dbReference type="Proteomes" id="UP000663722"/>
    </source>
</evidence>
<keyword evidence="2" id="KW-1185">Reference proteome</keyword>
<name>A0A975BWZ1_9BACT</name>
<protein>
    <submittedName>
        <fullName evidence="1">Uncharacterized protein</fullName>
    </submittedName>
</protein>
<reference evidence="1" key="1">
    <citation type="journal article" date="2021" name="Microb. Physiol.">
        <title>Proteogenomic Insights into the Physiology of Marine, Sulfate-Reducing, Filamentous Desulfonema limicola and Desulfonema magnum.</title>
        <authorList>
            <person name="Schnaars V."/>
            <person name="Wohlbrand L."/>
            <person name="Scheve S."/>
            <person name="Hinrichs C."/>
            <person name="Reinhardt R."/>
            <person name="Rabus R."/>
        </authorList>
    </citation>
    <scope>NUCLEOTIDE SEQUENCE</scope>
    <source>
        <strain evidence="1">4be13</strain>
    </source>
</reference>
<dbReference type="EMBL" id="CP061800">
    <property type="protein sequence ID" value="QTA93291.1"/>
    <property type="molecule type" value="Genomic_DNA"/>
</dbReference>
<sequence>MTKNLNIERSKILSGVCKKLLRSFLALILIYPAKPMMSKK</sequence>
<dbReference type="KEGG" id="dmm:dnm_093920"/>
<evidence type="ECO:0000313" key="1">
    <source>
        <dbReference type="EMBL" id="QTA93291.1"/>
    </source>
</evidence>
<dbReference type="AlphaFoldDB" id="A0A975BWZ1"/>
<accession>A0A975BWZ1</accession>
<dbReference type="Proteomes" id="UP000663722">
    <property type="component" value="Chromosome"/>
</dbReference>
<gene>
    <name evidence="1" type="ORF">dnm_093920</name>
</gene>
<organism evidence="1 2">
    <name type="scientific">Desulfonema magnum</name>
    <dbReference type="NCBI Taxonomy" id="45655"/>
    <lineage>
        <taxon>Bacteria</taxon>
        <taxon>Pseudomonadati</taxon>
        <taxon>Thermodesulfobacteriota</taxon>
        <taxon>Desulfobacteria</taxon>
        <taxon>Desulfobacterales</taxon>
        <taxon>Desulfococcaceae</taxon>
        <taxon>Desulfonema</taxon>
    </lineage>
</organism>